<dbReference type="GeneID" id="24255422"/>
<dbReference type="OrthoDB" id="8362914at2"/>
<dbReference type="Proteomes" id="UP000028181">
    <property type="component" value="Chromosome I"/>
</dbReference>
<dbReference type="HOGENOM" id="CLU_2700970_0_0_5"/>
<accession>A0A068STC9</accession>
<dbReference type="KEGG" id="ngg:RG540_CH28500"/>
<dbReference type="PATRIC" id="fig|1028800.3.peg.2887"/>
<protein>
    <submittedName>
        <fullName evidence="1">Uncharacterized protein</fullName>
    </submittedName>
</protein>
<dbReference type="EMBL" id="HG938353">
    <property type="protein sequence ID" value="CDN49016.1"/>
    <property type="molecule type" value="Genomic_DNA"/>
</dbReference>
<dbReference type="AlphaFoldDB" id="A0A068STC9"/>
<dbReference type="RefSeq" id="WP_038589009.1">
    <property type="nucleotide sequence ID" value="NZ_HG938353.1"/>
</dbReference>
<gene>
    <name evidence="1" type="ORF">RG540_CH28500</name>
</gene>
<organism evidence="1 2">
    <name type="scientific">Neorhizobium galegae bv. orientalis str. HAMBI 540</name>
    <dbReference type="NCBI Taxonomy" id="1028800"/>
    <lineage>
        <taxon>Bacteria</taxon>
        <taxon>Pseudomonadati</taxon>
        <taxon>Pseudomonadota</taxon>
        <taxon>Alphaproteobacteria</taxon>
        <taxon>Hyphomicrobiales</taxon>
        <taxon>Rhizobiaceae</taxon>
        <taxon>Rhizobium/Agrobacterium group</taxon>
        <taxon>Neorhizobium</taxon>
    </lineage>
</organism>
<sequence length="73" mass="7910">MIKKLIISAIVLTVLIVGKESRAAGVGGFARVLSENVATERHEGAMKDRLLSGNQAQSPIHKRPAIIPTYHHI</sequence>
<reference evidence="2" key="1">
    <citation type="journal article" date="2014" name="BMC Genomics">
        <title>Genome sequencing of two Neorhizobium galegae strains reveals a noeT gene responsible for the unusual acetylation of the nodulation factors.</title>
        <authorList>
            <person name="Osterman J."/>
            <person name="Marsh J."/>
            <person name="Laine P.K."/>
            <person name="Zeng Z."/>
            <person name="Alatalo E."/>
            <person name="Sullivan J.T."/>
            <person name="Young J.P."/>
            <person name="Thomas-Oates J."/>
            <person name="Paulin L."/>
            <person name="Lindstrom K."/>
        </authorList>
    </citation>
    <scope>NUCLEOTIDE SEQUENCE [LARGE SCALE GENOMIC DNA]</scope>
    <source>
        <strain evidence="2">HAMBI 540</strain>
    </source>
</reference>
<name>A0A068STC9_NEOGA</name>
<evidence type="ECO:0000313" key="2">
    <source>
        <dbReference type="Proteomes" id="UP000028181"/>
    </source>
</evidence>
<evidence type="ECO:0000313" key="1">
    <source>
        <dbReference type="EMBL" id="CDN49016.1"/>
    </source>
</evidence>
<proteinExistence type="predicted"/>
<keyword evidence="2" id="KW-1185">Reference proteome</keyword>